<name>A0A382VCM1_9ZZZZ</name>
<reference evidence="1" key="1">
    <citation type="submission" date="2018-05" db="EMBL/GenBank/DDBJ databases">
        <authorList>
            <person name="Lanie J.A."/>
            <person name="Ng W.-L."/>
            <person name="Kazmierczak K.M."/>
            <person name="Andrzejewski T.M."/>
            <person name="Davidsen T.M."/>
            <person name="Wayne K.J."/>
            <person name="Tettelin H."/>
            <person name="Glass J.I."/>
            <person name="Rusch D."/>
            <person name="Podicherti R."/>
            <person name="Tsui H.-C.T."/>
            <person name="Winkler M.E."/>
        </authorList>
    </citation>
    <scope>NUCLEOTIDE SEQUENCE</scope>
</reference>
<dbReference type="EMBL" id="UINC01150952">
    <property type="protein sequence ID" value="SVD44282.1"/>
    <property type="molecule type" value="Genomic_DNA"/>
</dbReference>
<sequence>MSCVYSDTVDVNSSPLILSSFRLRDSLMGLKKKLG</sequence>
<protein>
    <submittedName>
        <fullName evidence="1">Uncharacterized protein</fullName>
    </submittedName>
</protein>
<proteinExistence type="predicted"/>
<accession>A0A382VCM1</accession>
<evidence type="ECO:0000313" key="1">
    <source>
        <dbReference type="EMBL" id="SVD44282.1"/>
    </source>
</evidence>
<organism evidence="1">
    <name type="scientific">marine metagenome</name>
    <dbReference type="NCBI Taxonomy" id="408172"/>
    <lineage>
        <taxon>unclassified sequences</taxon>
        <taxon>metagenomes</taxon>
        <taxon>ecological metagenomes</taxon>
    </lineage>
</organism>
<dbReference type="AlphaFoldDB" id="A0A382VCM1"/>
<gene>
    <name evidence="1" type="ORF">METZ01_LOCUS397136</name>
</gene>